<feature type="compositionally biased region" description="Low complexity" evidence="1">
    <location>
        <begin position="958"/>
        <end position="972"/>
    </location>
</feature>
<proteinExistence type="predicted"/>
<feature type="compositionally biased region" description="Basic and acidic residues" evidence="1">
    <location>
        <begin position="1370"/>
        <end position="1379"/>
    </location>
</feature>
<reference evidence="4 5" key="1">
    <citation type="submission" date="2025-04" db="UniProtKB">
        <authorList>
            <consortium name="RefSeq"/>
        </authorList>
    </citation>
    <scope>IDENTIFICATION</scope>
</reference>
<dbReference type="RefSeq" id="XP_017019116.1">
    <property type="nucleotide sequence ID" value="XM_017163627.1"/>
</dbReference>
<feature type="region of interest" description="Disordered" evidence="1">
    <location>
        <begin position="175"/>
        <end position="288"/>
    </location>
</feature>
<sequence>MTDSMKFGPEWLRNMSAEPSGGSTSTTYSVNAAGGVNAATSASASRNFLFPEYRYGREEMLSLFDRNCLLPQILPSFKKLFVEKVQYPLALTPSSEEDNNPNPIGNSARPAWLQRSSGGFGSSSRGTGRGGAVDRGRMRGKSVYHPIYQRPSGIFDENSTATSAMNIKQPVERNWIDRNGTGDSAISNNTSTTTMSGGGGGGGGILDWNGTPSSSPRKEFASHHRNSNMENWRRTRNEDGSGDGPVVTGSGSDMATGWRSGGGANSNNSFGTNSHRWGRSTSWRDDDSNVDSQQTNVMMHRSISSAGTLSIDRERKQSGMGTVHTSARVSTSCVKSAQMWPGVEAAVNEDNLPEWAMENPSEVGGSFDASGAFHGTDHDNKDKPIKNALEKTDAKIETKIIKDQSSENENEKIHENCSNDAQLNTTNKDNCDVTAIDSKTTHGTDISDRIKEVAVEVEKLIMDDDNNLSSSNSQRFAAADLIMESNAINESATSGEELAAPSLLQNAPFADPIHLSHLQRHQPQQLHQQQQQPAPQHFSLLSPGPSLHQHHSHLMNSLNSNINDLWFYRDPQTNVQGPFSPLEMTEWYRAGYFNENLFVRRFADNRFRPLGELIKFCHGNMPFTHSHLLPSPLELEMEIGDQKPLLEGGGLRGGNQQQLLERGSLPVGNHQERLLEGGVQQQLLPTAATLPTVALSTAALPIIPLLSRKHPNDEPLKANATAAAEALTLAIKGNLMGNTSQLLSMRFQMLQDQYVQHQEYQILAELTKNDCFQRLSAIEREAIVRRKVQLIALPDYLTSLNGLGNTLSVINPMAGRELFNLVAEQSKKDQHSVQQRSIVGNNLLDANNFILNAQLMQQQQQQQLITPKPEDLPPRNDLDLLNEYNLRMLLRGNGQQPTVAAESPQQLHSSVEETQMLTAQNLMIPMWLPPQSVKPTNTSSQWPKGTLWDVATLEEEQSQQQQQLMMQKEQQQPSSSFVDKKLPEEDLKNEQRSLEEPQEPHVVTDVHHEDVIKSLNEPYKTKEYKPSTNNKLNSNIRQQQKQVNDEDQRRREQTEEKRRQKEERKRQQLEEEKRRALQDAEERARQVQEEKERQQQIQAQRRKALLGSNNNAQPQSTKDLCLKTTGDQSQEPQRSSVRLPATSLAPWSLARSSNSNSTVAPGLAEIQKAERRERRADQQRHQEQLDKRSRANAAAQAEANDVLLKWQSVASTPMPVMSLAEIQAEEAKRLTSELRRDIELQQHLGTGSLPGGASSAASGGGGSTMSNIWGNVNKAWSGASPLTLSGSSGLWDETLGNHHQNSYYGGGGASSTAASTAPRSSSILQTQNRSNTNPQTSPRNLRKCQTLPAIKPQNQSEKVKPNKKTVAASTEEKDKDRKPQFKGQADPSVSKVHEYENEFTNWCIKSLDNMSAKVDVPTFVAFLQDLEAPYEVKDYVRIYLGEGKDSMDFAKQFLERRSKYKSLQRAQNAHNDDMCKPAPAITPSSNDNTDNKNKQKKIKKNKMTRMDARSILGFSVTAAEGRINVGVRDYVDGP</sequence>
<evidence type="ECO:0000313" key="4">
    <source>
        <dbReference type="RefSeq" id="XP_017019116.1"/>
    </source>
</evidence>
<dbReference type="RefSeq" id="XP_017019117.1">
    <property type="nucleotide sequence ID" value="XM_017163628.1"/>
</dbReference>
<dbReference type="PROSITE" id="PS50829">
    <property type="entry name" value="GYF"/>
    <property type="match status" value="1"/>
</dbReference>
<feature type="region of interest" description="Disordered" evidence="1">
    <location>
        <begin position="519"/>
        <end position="551"/>
    </location>
</feature>
<dbReference type="InterPro" id="IPR035445">
    <property type="entry name" value="GYF-like_dom_sf"/>
</dbReference>
<feature type="compositionally biased region" description="Polar residues" evidence="1">
    <location>
        <begin position="1107"/>
        <end position="1118"/>
    </location>
</feature>
<feature type="compositionally biased region" description="Gly residues" evidence="1">
    <location>
        <begin position="196"/>
        <end position="205"/>
    </location>
</feature>
<feature type="compositionally biased region" description="Polar residues" evidence="1">
    <location>
        <begin position="181"/>
        <end position="195"/>
    </location>
</feature>
<feature type="compositionally biased region" description="Basic and acidic residues" evidence="1">
    <location>
        <begin position="1169"/>
        <end position="1189"/>
    </location>
</feature>
<dbReference type="Pfam" id="PF02213">
    <property type="entry name" value="GYF"/>
    <property type="match status" value="1"/>
</dbReference>
<dbReference type="GO" id="GO:0005829">
    <property type="term" value="C:cytosol"/>
    <property type="evidence" value="ECO:0007669"/>
    <property type="project" value="TreeGrafter"/>
</dbReference>
<feature type="region of interest" description="Disordered" evidence="1">
    <location>
        <begin position="115"/>
        <end position="137"/>
    </location>
</feature>
<feature type="compositionally biased region" description="Polar residues" evidence="1">
    <location>
        <begin position="1318"/>
        <end position="1339"/>
    </location>
</feature>
<dbReference type="CDD" id="cd00072">
    <property type="entry name" value="GYF"/>
    <property type="match status" value="1"/>
</dbReference>
<evidence type="ECO:0000259" key="2">
    <source>
        <dbReference type="PROSITE" id="PS50829"/>
    </source>
</evidence>
<dbReference type="PANTHER" id="PTHR14445:SF36">
    <property type="entry name" value="FI03272P-RELATED"/>
    <property type="match status" value="1"/>
</dbReference>
<feature type="region of interest" description="Disordered" evidence="1">
    <location>
        <begin position="955"/>
        <end position="1118"/>
    </location>
</feature>
<evidence type="ECO:0000313" key="5">
    <source>
        <dbReference type="RefSeq" id="XP_017019117.1"/>
    </source>
</evidence>
<accession>A0A6P4I8J4</accession>
<dbReference type="PANTHER" id="PTHR14445">
    <property type="entry name" value="GRB10 INTERACTING GYF PROTEIN"/>
    <property type="match status" value="1"/>
</dbReference>
<feature type="compositionally biased region" description="Low complexity" evidence="1">
    <location>
        <begin position="521"/>
        <end position="537"/>
    </location>
</feature>
<feature type="compositionally biased region" description="Basic and acidic residues" evidence="1">
    <location>
        <begin position="1043"/>
        <end position="1094"/>
    </location>
</feature>
<feature type="compositionally biased region" description="Polar residues" evidence="1">
    <location>
        <begin position="1026"/>
        <end position="1042"/>
    </location>
</feature>
<gene>
    <name evidence="4 5" type="primary">LOC108072470</name>
</gene>
<feature type="compositionally biased region" description="Basic and acidic residues" evidence="1">
    <location>
        <begin position="978"/>
        <end position="1012"/>
    </location>
</feature>
<evidence type="ECO:0000256" key="1">
    <source>
        <dbReference type="SAM" id="MobiDB-lite"/>
    </source>
</evidence>
<dbReference type="InterPro" id="IPR003169">
    <property type="entry name" value="GYF"/>
</dbReference>
<feature type="region of interest" description="Disordered" evidence="1">
    <location>
        <begin position="1302"/>
        <end position="1389"/>
    </location>
</feature>
<dbReference type="Proteomes" id="UP001652661">
    <property type="component" value="Chromosome 4"/>
</dbReference>
<feature type="compositionally biased region" description="Low complexity" evidence="1">
    <location>
        <begin position="265"/>
        <end position="274"/>
    </location>
</feature>
<organism evidence="3 4">
    <name type="scientific">Drosophila kikkawai</name>
    <name type="common">Fruit fly</name>
    <dbReference type="NCBI Taxonomy" id="30033"/>
    <lineage>
        <taxon>Eukaryota</taxon>
        <taxon>Metazoa</taxon>
        <taxon>Ecdysozoa</taxon>
        <taxon>Arthropoda</taxon>
        <taxon>Hexapoda</taxon>
        <taxon>Insecta</taxon>
        <taxon>Pterygota</taxon>
        <taxon>Neoptera</taxon>
        <taxon>Endopterygota</taxon>
        <taxon>Diptera</taxon>
        <taxon>Brachycera</taxon>
        <taxon>Muscomorpha</taxon>
        <taxon>Ephydroidea</taxon>
        <taxon>Drosophilidae</taxon>
        <taxon>Drosophila</taxon>
        <taxon>Sophophora</taxon>
    </lineage>
</organism>
<dbReference type="SUPFAM" id="SSF55277">
    <property type="entry name" value="GYF domain"/>
    <property type="match status" value="1"/>
</dbReference>
<dbReference type="InterPro" id="IPR051640">
    <property type="entry name" value="GRB10-interact_GYF"/>
</dbReference>
<dbReference type="Gene3D" id="3.30.1490.40">
    <property type="match status" value="1"/>
</dbReference>
<dbReference type="CDD" id="cd22249">
    <property type="entry name" value="UDM1_RNF168_RNF169-like"/>
    <property type="match status" value="1"/>
</dbReference>
<feature type="region of interest" description="Disordered" evidence="1">
    <location>
        <begin position="1466"/>
        <end position="1502"/>
    </location>
</feature>
<dbReference type="SMART" id="SM00444">
    <property type="entry name" value="GYF"/>
    <property type="match status" value="1"/>
</dbReference>
<protein>
    <submittedName>
        <fullName evidence="4 5">PERQ amino acid-rich with GYF domain-containing protein CG11148 isoform X1</fullName>
    </submittedName>
</protein>
<dbReference type="OrthoDB" id="48509at2759"/>
<feature type="region of interest" description="Disordered" evidence="1">
    <location>
        <begin position="1169"/>
        <end position="1196"/>
    </location>
</feature>
<evidence type="ECO:0000313" key="3">
    <source>
        <dbReference type="Proteomes" id="UP001652661"/>
    </source>
</evidence>
<feature type="domain" description="GYF" evidence="2">
    <location>
        <begin position="563"/>
        <end position="611"/>
    </location>
</feature>
<name>A0A6P4I8J4_DROKI</name>
<keyword evidence="3" id="KW-1185">Reference proteome</keyword>